<evidence type="ECO:0000313" key="3">
    <source>
        <dbReference type="EMBL" id="MDT7827898.1"/>
    </source>
</evidence>
<sequence length="487" mass="54079">MHKLLNAVLKIFLSAMAMVTFACQSEEPFETDIDAELTLAAESSVMEMMRRTTSKDGSYDNIVDGASCLSIQFPYAVTVNGVEIYLETIEDLARIEKILDTAEQSDGTDDGNEWEAEDGDEVGQHDEKGQPAIEIAYPILVTTADYTDIEIHDAAELDHQARMCAEGGGDTDIECADLRYPIDLFTYNPSFQQTGNLSVADDKEFRRFLAGLTDDDLISMDFPVVLELSDGSELSVNTNSEMGEALKRVLDSCDEDDDTDHNDDDFTKASLDSLLVTCPWMVKKLKRAHIADAENYQDYLLVFNADGTLISDDGLGPVSEGEWSVTVSDYRVFLNLQLKDDEAFNASMYTYDLGDGFIKMVGEESDEVVLEQSCTYGEQTCSDLFIEENLQSGCRWSITDGKGEFVQHMEIDFSQEHLLAYDSDHVVVDEGEWDISEAILTFDDLNGVLALYGGDWNVVACSEGRLRLQRGNEVLVLVKVCDAPPPE</sequence>
<dbReference type="EMBL" id="JAVTTP010000001">
    <property type="protein sequence ID" value="MDT7827898.1"/>
    <property type="molecule type" value="Genomic_DNA"/>
</dbReference>
<proteinExistence type="predicted"/>
<organism evidence="3 4">
    <name type="scientific">Pricia mediterranea</name>
    <dbReference type="NCBI Taxonomy" id="3076079"/>
    <lineage>
        <taxon>Bacteria</taxon>
        <taxon>Pseudomonadati</taxon>
        <taxon>Bacteroidota</taxon>
        <taxon>Flavobacteriia</taxon>
        <taxon>Flavobacteriales</taxon>
        <taxon>Flavobacteriaceae</taxon>
        <taxon>Pricia</taxon>
    </lineage>
</organism>
<gene>
    <name evidence="3" type="ORF">RQM65_04375</name>
</gene>
<dbReference type="Proteomes" id="UP001250656">
    <property type="component" value="Unassembled WGS sequence"/>
</dbReference>
<dbReference type="RefSeq" id="WP_314013025.1">
    <property type="nucleotide sequence ID" value="NZ_JAVTTP010000001.1"/>
</dbReference>
<evidence type="ECO:0000256" key="1">
    <source>
        <dbReference type="SAM" id="MobiDB-lite"/>
    </source>
</evidence>
<reference evidence="3 4" key="1">
    <citation type="submission" date="2023-09" db="EMBL/GenBank/DDBJ databases">
        <title>Novel taxa isolated from Blanes Bay.</title>
        <authorList>
            <person name="Rey-Velasco X."/>
            <person name="Lucena T."/>
        </authorList>
    </citation>
    <scope>NUCLEOTIDE SEQUENCE [LARGE SCALE GENOMIC DNA]</scope>
    <source>
        <strain evidence="3 4">S334</strain>
    </source>
</reference>
<name>A0ABU3L2T6_9FLAO</name>
<feature type="region of interest" description="Disordered" evidence="1">
    <location>
        <begin position="103"/>
        <end position="126"/>
    </location>
</feature>
<feature type="compositionally biased region" description="Acidic residues" evidence="1">
    <location>
        <begin position="106"/>
        <end position="121"/>
    </location>
</feature>
<accession>A0ABU3L2T6</accession>
<keyword evidence="4" id="KW-1185">Reference proteome</keyword>
<feature type="chain" id="PRO_5047415501" evidence="2">
    <location>
        <begin position="23"/>
        <end position="487"/>
    </location>
</feature>
<keyword evidence="2" id="KW-0732">Signal</keyword>
<feature type="signal peptide" evidence="2">
    <location>
        <begin position="1"/>
        <end position="22"/>
    </location>
</feature>
<evidence type="ECO:0000256" key="2">
    <source>
        <dbReference type="SAM" id="SignalP"/>
    </source>
</evidence>
<protein>
    <submittedName>
        <fullName evidence="3">Uncharacterized protein</fullName>
    </submittedName>
</protein>
<evidence type="ECO:0000313" key="4">
    <source>
        <dbReference type="Proteomes" id="UP001250656"/>
    </source>
</evidence>
<dbReference type="PROSITE" id="PS51257">
    <property type="entry name" value="PROKAR_LIPOPROTEIN"/>
    <property type="match status" value="1"/>
</dbReference>
<comment type="caution">
    <text evidence="3">The sequence shown here is derived from an EMBL/GenBank/DDBJ whole genome shotgun (WGS) entry which is preliminary data.</text>
</comment>